<sequence>MKQQQKHFVLSNSAVCKLVLWVAVCVTFIVMVRKTYRYHTASSFIDKTPLLLHIGAVYADDCPVKRVIPIHMIISGSFGLLYVFFSCCKDRVVCQHLSKLFWFMIIIWLIIGHFWTFSVFQPNYARKEIIGNTVYCNKFLYLFVASTTIILDIIICMWLLVLFDVCTCFILCLVCCVSLCKSDDVKPVQVVEPLTVVETEDCVEPKECMGAEVCMGIEVCVETQESVGHDESVKHEESVESMEYKEYVVTGQSESNTAHY</sequence>
<dbReference type="InterPro" id="IPR040350">
    <property type="entry name" value="TMEM272"/>
</dbReference>
<reference evidence="2" key="1">
    <citation type="journal article" date="2014" name="Nat. Commun.">
        <title>The rainbow trout genome provides novel insights into evolution after whole-genome duplication in vertebrates.</title>
        <authorList>
            <person name="Berthelot C."/>
            <person name="Brunet F."/>
            <person name="Chalopin D."/>
            <person name="Juanchich A."/>
            <person name="Bernard M."/>
            <person name="Noel B."/>
            <person name="Bento P."/>
            <person name="Da Silva C."/>
            <person name="Labadie K."/>
            <person name="Alberti A."/>
            <person name="Aury J.M."/>
            <person name="Louis A."/>
            <person name="Dehais P."/>
            <person name="Bardou P."/>
            <person name="Montfort J."/>
            <person name="Klopp C."/>
            <person name="Cabau C."/>
            <person name="Gaspin C."/>
            <person name="Thorgaard G.H."/>
            <person name="Boussaha M."/>
            <person name="Quillet E."/>
            <person name="Guyomard R."/>
            <person name="Galiana D."/>
            <person name="Bobe J."/>
            <person name="Volff J.N."/>
            <person name="Genet C."/>
            <person name="Wincker P."/>
            <person name="Jaillon O."/>
            <person name="Roest Crollius H."/>
            <person name="Guiguen Y."/>
        </authorList>
    </citation>
    <scope>NUCLEOTIDE SEQUENCE [LARGE SCALE GENOMIC DNA]</scope>
</reference>
<dbReference type="EMBL" id="FR904402">
    <property type="protein sequence ID" value="CDQ62253.1"/>
    <property type="molecule type" value="Genomic_DNA"/>
</dbReference>
<feature type="transmembrane region" description="Helical" evidence="1">
    <location>
        <begin position="100"/>
        <end position="120"/>
    </location>
</feature>
<feature type="transmembrane region" description="Helical" evidence="1">
    <location>
        <begin position="140"/>
        <end position="163"/>
    </location>
</feature>
<dbReference type="Proteomes" id="UP000193380">
    <property type="component" value="Unassembled WGS sequence"/>
</dbReference>
<keyword evidence="1" id="KW-1133">Transmembrane helix</keyword>
<dbReference type="AlphaFoldDB" id="A0A060W4R9"/>
<evidence type="ECO:0000313" key="3">
    <source>
        <dbReference type="Proteomes" id="UP000193380"/>
    </source>
</evidence>
<name>A0A060W4R9_ONCMY</name>
<dbReference type="PANTHER" id="PTHR33444:SF7">
    <property type="entry name" value="TRANSMEMBRANE PROTEIN 272"/>
    <property type="match status" value="1"/>
</dbReference>
<organism evidence="2 3">
    <name type="scientific">Oncorhynchus mykiss</name>
    <name type="common">Rainbow trout</name>
    <name type="synonym">Salmo gairdneri</name>
    <dbReference type="NCBI Taxonomy" id="8022"/>
    <lineage>
        <taxon>Eukaryota</taxon>
        <taxon>Metazoa</taxon>
        <taxon>Chordata</taxon>
        <taxon>Craniata</taxon>
        <taxon>Vertebrata</taxon>
        <taxon>Euteleostomi</taxon>
        <taxon>Actinopterygii</taxon>
        <taxon>Neopterygii</taxon>
        <taxon>Teleostei</taxon>
        <taxon>Protacanthopterygii</taxon>
        <taxon>Salmoniformes</taxon>
        <taxon>Salmonidae</taxon>
        <taxon>Salmoninae</taxon>
        <taxon>Oncorhynchus</taxon>
    </lineage>
</organism>
<evidence type="ECO:0000313" key="2">
    <source>
        <dbReference type="EMBL" id="CDQ62253.1"/>
    </source>
</evidence>
<dbReference type="PANTHER" id="PTHR33444">
    <property type="entry name" value="SI:DKEY-19B23.12-RELATED"/>
    <property type="match status" value="1"/>
</dbReference>
<dbReference type="PaxDb" id="8022-A0A060W4R9"/>
<gene>
    <name evidence="2" type="ORF">GSONMT00066808001</name>
</gene>
<evidence type="ECO:0000256" key="1">
    <source>
        <dbReference type="SAM" id="Phobius"/>
    </source>
</evidence>
<dbReference type="STRING" id="8022.A0A060W4R9"/>
<accession>A0A060W4R9</accession>
<keyword evidence="1" id="KW-0812">Transmembrane</keyword>
<feature type="transmembrane region" description="Helical" evidence="1">
    <location>
        <begin position="12"/>
        <end position="32"/>
    </location>
</feature>
<feature type="transmembrane region" description="Helical" evidence="1">
    <location>
        <begin position="68"/>
        <end position="88"/>
    </location>
</feature>
<keyword evidence="1" id="KW-0472">Membrane</keyword>
<reference evidence="2" key="2">
    <citation type="submission" date="2014-03" db="EMBL/GenBank/DDBJ databases">
        <authorList>
            <person name="Genoscope - CEA"/>
        </authorList>
    </citation>
    <scope>NUCLEOTIDE SEQUENCE</scope>
</reference>
<protein>
    <submittedName>
        <fullName evidence="2">Uncharacterized protein</fullName>
    </submittedName>
</protein>
<proteinExistence type="predicted"/>